<dbReference type="Pfam" id="PF01408">
    <property type="entry name" value="GFO_IDH_MocA"/>
    <property type="match status" value="1"/>
</dbReference>
<dbReference type="Gene3D" id="3.30.360.10">
    <property type="entry name" value="Dihydrodipicolinate Reductase, domain 2"/>
    <property type="match status" value="1"/>
</dbReference>
<organism evidence="4 5">
    <name type="scientific">Kouleothrix aurantiaca</name>
    <dbReference type="NCBI Taxonomy" id="186479"/>
    <lineage>
        <taxon>Bacteria</taxon>
        <taxon>Bacillati</taxon>
        <taxon>Chloroflexota</taxon>
        <taxon>Chloroflexia</taxon>
        <taxon>Chloroflexales</taxon>
        <taxon>Roseiflexineae</taxon>
        <taxon>Roseiflexaceae</taxon>
        <taxon>Kouleothrix</taxon>
    </lineage>
</organism>
<accession>A0A0P9DFE4</accession>
<keyword evidence="5" id="KW-1185">Reference proteome</keyword>
<dbReference type="PANTHER" id="PTHR43818">
    <property type="entry name" value="BCDNA.GH03377"/>
    <property type="match status" value="1"/>
</dbReference>
<dbReference type="EMBL" id="LJCR01000074">
    <property type="protein sequence ID" value="KPV54327.1"/>
    <property type="molecule type" value="Genomic_DNA"/>
</dbReference>
<dbReference type="Pfam" id="PF22725">
    <property type="entry name" value="GFO_IDH_MocA_C3"/>
    <property type="match status" value="1"/>
</dbReference>
<protein>
    <submittedName>
        <fullName evidence="4">LmbZ</fullName>
    </submittedName>
</protein>
<evidence type="ECO:0000313" key="5">
    <source>
        <dbReference type="Proteomes" id="UP000050509"/>
    </source>
</evidence>
<keyword evidence="1" id="KW-0560">Oxidoreductase</keyword>
<dbReference type="Gene3D" id="3.40.50.720">
    <property type="entry name" value="NAD(P)-binding Rossmann-like Domain"/>
    <property type="match status" value="1"/>
</dbReference>
<evidence type="ECO:0000259" key="2">
    <source>
        <dbReference type="Pfam" id="PF01408"/>
    </source>
</evidence>
<gene>
    <name evidence="4" type="ORF">SE17_04485</name>
</gene>
<comment type="caution">
    <text evidence="4">The sequence shown here is derived from an EMBL/GenBank/DDBJ whole genome shotgun (WGS) entry which is preliminary data.</text>
</comment>
<dbReference type="GO" id="GO:0000166">
    <property type="term" value="F:nucleotide binding"/>
    <property type="evidence" value="ECO:0007669"/>
    <property type="project" value="InterPro"/>
</dbReference>
<reference evidence="4 5" key="1">
    <citation type="submission" date="2015-09" db="EMBL/GenBank/DDBJ databases">
        <title>Draft genome sequence of Kouleothrix aurantiaca JCM 19913.</title>
        <authorList>
            <person name="Hemp J."/>
        </authorList>
    </citation>
    <scope>NUCLEOTIDE SEQUENCE [LARGE SCALE GENOMIC DNA]</scope>
    <source>
        <strain evidence="4 5">COM-B</strain>
    </source>
</reference>
<dbReference type="InterPro" id="IPR055170">
    <property type="entry name" value="GFO_IDH_MocA-like_dom"/>
</dbReference>
<dbReference type="PATRIC" id="fig|186479.3.peg.9993"/>
<name>A0A0P9DFE4_9CHLR</name>
<dbReference type="InterPro" id="IPR000683">
    <property type="entry name" value="Gfo/Idh/MocA-like_OxRdtase_N"/>
</dbReference>
<sequence>YPGCAVSADWNELVARDDIDLVIVATTNDALAPIALAAIERGKHVLVEKPAARNAAELRPLLRAAERAGMTVKVGFNHRFHPAFQQAHTIFESGVLGPLMYVRARYGHGGRLGYEREWRADPAIAGGGEMLDQGVHLIDLARWFAGDFVDVQGHVGTFFWNMPVEDNGFAMLKTAQGQVAWLHASCSEWKNLFCFEIFGRYGKLQIDGLGGSYGVERLSYYQMLPQMGPPPTTIWEYPGEDRSWHDEYAHMRNCIRERSQPMGTLADALAALEVVETLYHLSAPASQPGEAHDYHA</sequence>
<dbReference type="GO" id="GO:0016491">
    <property type="term" value="F:oxidoreductase activity"/>
    <property type="evidence" value="ECO:0007669"/>
    <property type="project" value="UniProtKB-KW"/>
</dbReference>
<dbReference type="PANTHER" id="PTHR43818:SF11">
    <property type="entry name" value="BCDNA.GH03377"/>
    <property type="match status" value="1"/>
</dbReference>
<dbReference type="InterPro" id="IPR036291">
    <property type="entry name" value="NAD(P)-bd_dom_sf"/>
</dbReference>
<dbReference type="Proteomes" id="UP000050509">
    <property type="component" value="Unassembled WGS sequence"/>
</dbReference>
<proteinExistence type="predicted"/>
<evidence type="ECO:0000259" key="3">
    <source>
        <dbReference type="Pfam" id="PF22725"/>
    </source>
</evidence>
<feature type="domain" description="GFO/IDH/MocA-like oxidoreductase" evidence="3">
    <location>
        <begin position="84"/>
        <end position="204"/>
    </location>
</feature>
<dbReference type="SUPFAM" id="SSF55347">
    <property type="entry name" value="Glyceraldehyde-3-phosphate dehydrogenase-like, C-terminal domain"/>
    <property type="match status" value="1"/>
</dbReference>
<feature type="domain" description="Gfo/Idh/MocA-like oxidoreductase N-terminal" evidence="2">
    <location>
        <begin position="4"/>
        <end position="76"/>
    </location>
</feature>
<evidence type="ECO:0000256" key="1">
    <source>
        <dbReference type="ARBA" id="ARBA00023002"/>
    </source>
</evidence>
<dbReference type="InterPro" id="IPR050463">
    <property type="entry name" value="Gfo/Idh/MocA_oxidrdct_glycsds"/>
</dbReference>
<feature type="non-terminal residue" evidence="4">
    <location>
        <position position="1"/>
    </location>
</feature>
<dbReference type="SUPFAM" id="SSF51735">
    <property type="entry name" value="NAD(P)-binding Rossmann-fold domains"/>
    <property type="match status" value="1"/>
</dbReference>
<evidence type="ECO:0000313" key="4">
    <source>
        <dbReference type="EMBL" id="KPV54327.1"/>
    </source>
</evidence>
<dbReference type="AlphaFoldDB" id="A0A0P9DFE4"/>